<keyword evidence="4 10" id="KW-0812">Transmembrane</keyword>
<dbReference type="RefSeq" id="WP_140929517.1">
    <property type="nucleotide sequence ID" value="NZ_VFSU01000034.1"/>
</dbReference>
<sequence>MDFPWTDVAIILALIALNGFFAGAELAIVSARKPRLAVMERANVRGAATALKLQENPGRFLSAVQIGITLVGVANGAYSGASLAGPAAAWLESLGVPPRFSDNAGFALVIVVVTYLSLIVGELVPKQLALRAPERFAAMVAPIMTMMTRLTSPFVTLLDASTGLIFRLLRIDREGDNGVTEEELRHVVQEAEVAGVIEGKERELISGIMRLADRPVRGVMTPRPEVDWLDLNAPEADVRARLIATPHSRVLVGDGSIDRIVGVVQARDALAALLDGKPLGLAGLVRKAPVVPDVAEATAALAALRDADVPMAVVIDEYGHFEGVVTPADLLAAIAGEFRSDMDDETDPALVQREDGSWLVSGSLAADELAERLDFRLEEERDYQTVAGLVLAEMRHIPTTGEAVESHGWRFEVVDMDGRKIDKLFVSRVSAH</sequence>
<comment type="similarity">
    <text evidence="2">Belongs to the UPF0053 family. Hemolysin C subfamily.</text>
</comment>
<dbReference type="Pfam" id="PF00571">
    <property type="entry name" value="CBS"/>
    <property type="match status" value="1"/>
</dbReference>
<evidence type="ECO:0000259" key="13">
    <source>
        <dbReference type="PROSITE" id="PS51846"/>
    </source>
</evidence>
<feature type="transmembrane region" description="Helical" evidence="11">
    <location>
        <begin position="60"/>
        <end position="84"/>
    </location>
</feature>
<evidence type="ECO:0000256" key="1">
    <source>
        <dbReference type="ARBA" id="ARBA00004651"/>
    </source>
</evidence>
<dbReference type="InterPro" id="IPR036318">
    <property type="entry name" value="FAD-bd_PCMH-like_sf"/>
</dbReference>
<dbReference type="OrthoDB" id="9805314at2"/>
<dbReference type="InterPro" id="IPR051676">
    <property type="entry name" value="UPF0053_domain"/>
</dbReference>
<dbReference type="Pfam" id="PF03471">
    <property type="entry name" value="CorC_HlyC"/>
    <property type="match status" value="1"/>
</dbReference>
<evidence type="ECO:0000256" key="5">
    <source>
        <dbReference type="ARBA" id="ARBA00022737"/>
    </source>
</evidence>
<feature type="domain" description="CBS" evidence="12">
    <location>
        <begin position="284"/>
        <end position="342"/>
    </location>
</feature>
<dbReference type="GO" id="GO:0005886">
    <property type="term" value="C:plasma membrane"/>
    <property type="evidence" value="ECO:0007669"/>
    <property type="project" value="UniProtKB-SubCell"/>
</dbReference>
<evidence type="ECO:0000256" key="2">
    <source>
        <dbReference type="ARBA" id="ARBA00006446"/>
    </source>
</evidence>
<evidence type="ECO:0000256" key="9">
    <source>
        <dbReference type="PROSITE-ProRule" id="PRU00703"/>
    </source>
</evidence>
<comment type="subcellular location">
    <subcellularLocation>
        <location evidence="1">Cell membrane</location>
        <topology evidence="1">Multi-pass membrane protein</topology>
    </subcellularLocation>
</comment>
<evidence type="ECO:0000313" key="14">
    <source>
        <dbReference type="EMBL" id="TPE58665.1"/>
    </source>
</evidence>
<name>A0A501XDJ4_9SPHN</name>
<dbReference type="SMART" id="SM01091">
    <property type="entry name" value="CorC_HlyC"/>
    <property type="match status" value="1"/>
</dbReference>
<dbReference type="InterPro" id="IPR005170">
    <property type="entry name" value="Transptr-assoc_dom"/>
</dbReference>
<reference evidence="14 15" key="1">
    <citation type="submission" date="2019-06" db="EMBL/GenBank/DDBJ databases">
        <authorList>
            <person name="Lee I."/>
            <person name="Jang G.I."/>
            <person name="Hwang C.Y."/>
        </authorList>
    </citation>
    <scope>NUCLEOTIDE SEQUENCE [LARGE SCALE GENOMIC DNA]</scope>
    <source>
        <strain evidence="14 15">PAMC 28131</strain>
    </source>
</reference>
<organism evidence="14 15">
    <name type="scientific">Sandaracinobacter neustonicus</name>
    <dbReference type="NCBI Taxonomy" id="1715348"/>
    <lineage>
        <taxon>Bacteria</taxon>
        <taxon>Pseudomonadati</taxon>
        <taxon>Pseudomonadota</taxon>
        <taxon>Alphaproteobacteria</taxon>
        <taxon>Sphingomonadales</taxon>
        <taxon>Sphingosinicellaceae</taxon>
        <taxon>Sandaracinobacter</taxon>
    </lineage>
</organism>
<dbReference type="GO" id="GO:0050660">
    <property type="term" value="F:flavin adenine dinucleotide binding"/>
    <property type="evidence" value="ECO:0007669"/>
    <property type="project" value="InterPro"/>
</dbReference>
<dbReference type="PANTHER" id="PTHR43099">
    <property type="entry name" value="UPF0053 PROTEIN YRKA"/>
    <property type="match status" value="1"/>
</dbReference>
<keyword evidence="8 10" id="KW-0472">Membrane</keyword>
<evidence type="ECO:0000256" key="11">
    <source>
        <dbReference type="SAM" id="Phobius"/>
    </source>
</evidence>
<feature type="domain" description="CNNM transmembrane" evidence="13">
    <location>
        <begin position="1"/>
        <end position="201"/>
    </location>
</feature>
<keyword evidence="7 9" id="KW-0129">CBS domain</keyword>
<evidence type="ECO:0000256" key="3">
    <source>
        <dbReference type="ARBA" id="ARBA00022475"/>
    </source>
</evidence>
<gene>
    <name evidence="14" type="ORF">FJQ54_16580</name>
</gene>
<dbReference type="EMBL" id="VFSU01000034">
    <property type="protein sequence ID" value="TPE58665.1"/>
    <property type="molecule type" value="Genomic_DNA"/>
</dbReference>
<dbReference type="SUPFAM" id="SSF54631">
    <property type="entry name" value="CBS-domain pair"/>
    <property type="match status" value="1"/>
</dbReference>
<dbReference type="InterPro" id="IPR002550">
    <property type="entry name" value="CNNM"/>
</dbReference>
<keyword evidence="5" id="KW-0677">Repeat</keyword>
<evidence type="ECO:0000256" key="4">
    <source>
        <dbReference type="ARBA" id="ARBA00022692"/>
    </source>
</evidence>
<dbReference type="Gene3D" id="3.30.465.10">
    <property type="match status" value="1"/>
</dbReference>
<feature type="transmembrane region" description="Helical" evidence="11">
    <location>
        <begin position="136"/>
        <end position="158"/>
    </location>
</feature>
<dbReference type="Proteomes" id="UP000319897">
    <property type="component" value="Unassembled WGS sequence"/>
</dbReference>
<keyword evidence="6 10" id="KW-1133">Transmembrane helix</keyword>
<dbReference type="InterPro" id="IPR046342">
    <property type="entry name" value="CBS_dom_sf"/>
</dbReference>
<proteinExistence type="inferred from homology"/>
<protein>
    <submittedName>
        <fullName evidence="14">HlyC/CorC family transporter</fullName>
    </submittedName>
</protein>
<evidence type="ECO:0000313" key="15">
    <source>
        <dbReference type="Proteomes" id="UP000319897"/>
    </source>
</evidence>
<accession>A0A501XDJ4</accession>
<dbReference type="InterPro" id="IPR044751">
    <property type="entry name" value="Ion_transp-like_CBS"/>
</dbReference>
<dbReference type="InterPro" id="IPR016169">
    <property type="entry name" value="FAD-bd_PCMH_sub2"/>
</dbReference>
<evidence type="ECO:0000256" key="6">
    <source>
        <dbReference type="ARBA" id="ARBA00022989"/>
    </source>
</evidence>
<evidence type="ECO:0000256" key="7">
    <source>
        <dbReference type="ARBA" id="ARBA00023122"/>
    </source>
</evidence>
<keyword evidence="15" id="KW-1185">Reference proteome</keyword>
<feature type="domain" description="CBS" evidence="12">
    <location>
        <begin position="220"/>
        <end position="279"/>
    </location>
</feature>
<evidence type="ECO:0000256" key="10">
    <source>
        <dbReference type="PROSITE-ProRule" id="PRU01193"/>
    </source>
</evidence>
<dbReference type="CDD" id="cd04590">
    <property type="entry name" value="CBS_pair_CorC_HlyC_assoc"/>
    <property type="match status" value="1"/>
</dbReference>
<evidence type="ECO:0000259" key="12">
    <source>
        <dbReference type="PROSITE" id="PS51371"/>
    </source>
</evidence>
<dbReference type="InterPro" id="IPR000644">
    <property type="entry name" value="CBS_dom"/>
</dbReference>
<evidence type="ECO:0000256" key="8">
    <source>
        <dbReference type="ARBA" id="ARBA00023136"/>
    </source>
</evidence>
<dbReference type="AlphaFoldDB" id="A0A501XDJ4"/>
<feature type="transmembrane region" description="Helical" evidence="11">
    <location>
        <begin position="104"/>
        <end position="124"/>
    </location>
</feature>
<dbReference type="SUPFAM" id="SSF56176">
    <property type="entry name" value="FAD-binding/transporter-associated domain-like"/>
    <property type="match status" value="1"/>
</dbReference>
<keyword evidence="3" id="KW-1003">Cell membrane</keyword>
<dbReference type="Pfam" id="PF01595">
    <property type="entry name" value="CNNM"/>
    <property type="match status" value="1"/>
</dbReference>
<comment type="caution">
    <text evidence="14">The sequence shown here is derived from an EMBL/GenBank/DDBJ whole genome shotgun (WGS) entry which is preliminary data.</text>
</comment>
<dbReference type="PROSITE" id="PS51846">
    <property type="entry name" value="CNNM"/>
    <property type="match status" value="1"/>
</dbReference>
<dbReference type="PANTHER" id="PTHR43099:SF5">
    <property type="entry name" value="HLYC_CORC FAMILY TRANSPORTER"/>
    <property type="match status" value="1"/>
</dbReference>
<dbReference type="PROSITE" id="PS51371">
    <property type="entry name" value="CBS"/>
    <property type="match status" value="2"/>
</dbReference>
<dbReference type="Gene3D" id="3.10.580.10">
    <property type="entry name" value="CBS-domain"/>
    <property type="match status" value="1"/>
</dbReference>
<feature type="transmembrane region" description="Helical" evidence="11">
    <location>
        <begin position="6"/>
        <end position="29"/>
    </location>
</feature>